<name>A0ABR9J868_9MICC</name>
<sequence>MTGTNTGSESNGHARGVVIVEGRTDREKLVELLTFPEETHLEFKKDLNLGDPEAKLKFVKDAVAILNTFPGGYILVGVSDQGELALPVGSIKDRASYDSARLHDLVRGYIDGQFSVIPAIHEIDDHEVVLIYLEHPRDGLPIPFSKLAQYPDRNNPKNQKVVFQPGELWLREGARNVPLRHAHWNTLLAERDRRIREDARSTVDSIIQDLATALREGGVSLGSGSLLPLTTEMSDAAFTETVVTYLEAGKDLRLSQFTGQALSVLSSSDDHGRESILNKVTCVAAQAMYYERYDLLRKVLSGLVETYTPLTSSQAVQRLEIVNRLYVLGSLAVRQKQWAIIKDLVLQPYADPYGSYVYASWIRHGQVAASREGLFPKDNGSMMITAARQLMSEHSFLRPDLPDSAIPIANKLADDDVLFNSLCQFDILYCVIIENDPEDNGGAYPASSSMNQYRSDPAFVLLGSDADARKQMFPDGTDAEIAEAILTVFKVAKRESYGYGGHWWELPRLTQQFVQDHLGEGHDL</sequence>
<proteinExistence type="predicted"/>
<dbReference type="InterPro" id="IPR007421">
    <property type="entry name" value="Schlafen_AlbA_2_dom"/>
</dbReference>
<dbReference type="Proteomes" id="UP000636579">
    <property type="component" value="Unassembled WGS sequence"/>
</dbReference>
<protein>
    <recommendedName>
        <fullName evidence="1">Schlafen AlbA-2 domain-containing protein</fullName>
    </recommendedName>
</protein>
<gene>
    <name evidence="2" type="ORF">H4W26_001935</name>
</gene>
<reference evidence="2 3" key="1">
    <citation type="submission" date="2020-10" db="EMBL/GenBank/DDBJ databases">
        <title>Sequencing the genomes of 1000 actinobacteria strains.</title>
        <authorList>
            <person name="Klenk H.-P."/>
        </authorList>
    </citation>
    <scope>NUCLEOTIDE SEQUENCE [LARGE SCALE GENOMIC DNA]</scope>
    <source>
        <strain evidence="2 3">DSM 15474</strain>
    </source>
</reference>
<dbReference type="Gene3D" id="3.30.950.30">
    <property type="entry name" value="Schlafen, AAA domain"/>
    <property type="match status" value="1"/>
</dbReference>
<evidence type="ECO:0000259" key="1">
    <source>
        <dbReference type="Pfam" id="PF04326"/>
    </source>
</evidence>
<evidence type="ECO:0000313" key="2">
    <source>
        <dbReference type="EMBL" id="MBE1515180.1"/>
    </source>
</evidence>
<keyword evidence="3" id="KW-1185">Reference proteome</keyword>
<dbReference type="InterPro" id="IPR038461">
    <property type="entry name" value="Schlafen_AlbA_2_dom_sf"/>
</dbReference>
<dbReference type="Pfam" id="PF04326">
    <property type="entry name" value="SLFN_AlbA_2"/>
    <property type="match status" value="1"/>
</dbReference>
<comment type="caution">
    <text evidence="2">The sequence shown here is derived from an EMBL/GenBank/DDBJ whole genome shotgun (WGS) entry which is preliminary data.</text>
</comment>
<feature type="domain" description="Schlafen AlbA-2" evidence="1">
    <location>
        <begin position="37"/>
        <end position="178"/>
    </location>
</feature>
<dbReference type="EMBL" id="JADBEE010000001">
    <property type="protein sequence ID" value="MBE1515180.1"/>
    <property type="molecule type" value="Genomic_DNA"/>
</dbReference>
<evidence type="ECO:0000313" key="3">
    <source>
        <dbReference type="Proteomes" id="UP000636579"/>
    </source>
</evidence>
<organism evidence="2 3">
    <name type="scientific">Nesterenkonia halotolerans</name>
    <dbReference type="NCBI Taxonomy" id="225325"/>
    <lineage>
        <taxon>Bacteria</taxon>
        <taxon>Bacillati</taxon>
        <taxon>Actinomycetota</taxon>
        <taxon>Actinomycetes</taxon>
        <taxon>Micrococcales</taxon>
        <taxon>Micrococcaceae</taxon>
        <taxon>Nesterenkonia</taxon>
    </lineage>
</organism>
<dbReference type="RefSeq" id="WP_192591835.1">
    <property type="nucleotide sequence ID" value="NZ_JADBEE010000001.1"/>
</dbReference>
<accession>A0ABR9J868</accession>